<feature type="domain" description="HTH lysR-type" evidence="5">
    <location>
        <begin position="1"/>
        <end position="58"/>
    </location>
</feature>
<dbReference type="SUPFAM" id="SSF46785">
    <property type="entry name" value="Winged helix' DNA-binding domain"/>
    <property type="match status" value="1"/>
</dbReference>
<evidence type="ECO:0000256" key="4">
    <source>
        <dbReference type="ARBA" id="ARBA00023163"/>
    </source>
</evidence>
<accession>A0ABZ0PQM8</accession>
<sequence>MKDHQLKALIQVAESGSIRAAARAMNLSQSALTKALRELEEDVGAELLTRSYRGIDFTPAGHALLVRARLAHATLDKAREEIRLLRGGAGARITIALTPLVAATILPPVLTEFRRIQPDAALSLEEGLLTQALPGLLEGRLDFAVALANPEDLPYEVSFEALAEVHAAPTGRLDHPMASARTWAELKDASWVLNLTDGSMGNHLVRWLATQGIDTPKNVVSCASLTLMLELMRRTDYIGFGPTALLSDSLFGAGLQQLSVTPLPPPMSLGILSLRGVPLGTSAKVLAGLFTRRLRS</sequence>
<gene>
    <name evidence="6" type="ORF">SBP02_11710</name>
</gene>
<keyword evidence="4" id="KW-0804">Transcription</keyword>
<dbReference type="InterPro" id="IPR000847">
    <property type="entry name" value="LysR_HTH_N"/>
</dbReference>
<dbReference type="InterPro" id="IPR005119">
    <property type="entry name" value="LysR_subst-bd"/>
</dbReference>
<keyword evidence="7" id="KW-1185">Reference proteome</keyword>
<evidence type="ECO:0000256" key="3">
    <source>
        <dbReference type="ARBA" id="ARBA00023125"/>
    </source>
</evidence>
<dbReference type="PROSITE" id="PS50931">
    <property type="entry name" value="HTH_LYSR"/>
    <property type="match status" value="1"/>
</dbReference>
<dbReference type="Gene3D" id="3.40.190.10">
    <property type="entry name" value="Periplasmic binding protein-like II"/>
    <property type="match status" value="2"/>
</dbReference>
<evidence type="ECO:0000313" key="6">
    <source>
        <dbReference type="EMBL" id="WPC03450.1"/>
    </source>
</evidence>
<protein>
    <submittedName>
        <fullName evidence="6">LysR substrate-binding domain-containing protein</fullName>
    </submittedName>
</protein>
<evidence type="ECO:0000259" key="5">
    <source>
        <dbReference type="PROSITE" id="PS50931"/>
    </source>
</evidence>
<dbReference type="InterPro" id="IPR036390">
    <property type="entry name" value="WH_DNA-bd_sf"/>
</dbReference>
<reference evidence="6 7" key="1">
    <citation type="submission" date="2023-11" db="EMBL/GenBank/DDBJ databases">
        <title>Complete genome of Pseudomonas benzenivorans BA3361.</title>
        <authorList>
            <person name="Shin S.Y."/>
            <person name="Song J."/>
            <person name="Kang H."/>
        </authorList>
    </citation>
    <scope>NUCLEOTIDE SEQUENCE [LARGE SCALE GENOMIC DNA]</scope>
    <source>
        <strain evidence="6 7">HNIBRBA3361</strain>
    </source>
</reference>
<proteinExistence type="inferred from homology"/>
<name>A0ABZ0PQM8_9PSED</name>
<dbReference type="Pfam" id="PF00126">
    <property type="entry name" value="HTH_1"/>
    <property type="match status" value="1"/>
</dbReference>
<dbReference type="PANTHER" id="PTHR30419:SF30">
    <property type="entry name" value="LYSR FAMILY TRANSCRIPTIONAL REGULATOR"/>
    <property type="match status" value="1"/>
</dbReference>
<dbReference type="InterPro" id="IPR050950">
    <property type="entry name" value="HTH-type_LysR_regulators"/>
</dbReference>
<evidence type="ECO:0000256" key="2">
    <source>
        <dbReference type="ARBA" id="ARBA00023015"/>
    </source>
</evidence>
<comment type="similarity">
    <text evidence="1">Belongs to the LysR transcriptional regulatory family.</text>
</comment>
<evidence type="ECO:0000256" key="1">
    <source>
        <dbReference type="ARBA" id="ARBA00009437"/>
    </source>
</evidence>
<dbReference type="Gene3D" id="1.10.10.10">
    <property type="entry name" value="Winged helix-like DNA-binding domain superfamily/Winged helix DNA-binding domain"/>
    <property type="match status" value="1"/>
</dbReference>
<dbReference type="Pfam" id="PF03466">
    <property type="entry name" value="LysR_substrate"/>
    <property type="match status" value="1"/>
</dbReference>
<dbReference type="PRINTS" id="PR00039">
    <property type="entry name" value="HTHLYSR"/>
</dbReference>
<dbReference type="Proteomes" id="UP001305928">
    <property type="component" value="Chromosome"/>
</dbReference>
<dbReference type="PANTHER" id="PTHR30419">
    <property type="entry name" value="HTH-TYPE TRANSCRIPTIONAL REGULATOR YBHD"/>
    <property type="match status" value="1"/>
</dbReference>
<keyword evidence="2" id="KW-0805">Transcription regulation</keyword>
<keyword evidence="3" id="KW-0238">DNA-binding</keyword>
<dbReference type="SUPFAM" id="SSF53850">
    <property type="entry name" value="Periplasmic binding protein-like II"/>
    <property type="match status" value="1"/>
</dbReference>
<organism evidence="6 7">
    <name type="scientific">Pseudomonas benzenivorans</name>
    <dbReference type="NCBI Taxonomy" id="556533"/>
    <lineage>
        <taxon>Bacteria</taxon>
        <taxon>Pseudomonadati</taxon>
        <taxon>Pseudomonadota</taxon>
        <taxon>Gammaproteobacteria</taxon>
        <taxon>Pseudomonadales</taxon>
        <taxon>Pseudomonadaceae</taxon>
        <taxon>Pseudomonas</taxon>
    </lineage>
</organism>
<evidence type="ECO:0000313" key="7">
    <source>
        <dbReference type="Proteomes" id="UP001305928"/>
    </source>
</evidence>
<dbReference type="EMBL" id="CP137892">
    <property type="protein sequence ID" value="WPC03450.1"/>
    <property type="molecule type" value="Genomic_DNA"/>
</dbReference>
<dbReference type="RefSeq" id="WP_318641926.1">
    <property type="nucleotide sequence ID" value="NZ_CP137892.1"/>
</dbReference>
<dbReference type="InterPro" id="IPR036388">
    <property type="entry name" value="WH-like_DNA-bd_sf"/>
</dbReference>